<keyword evidence="2" id="KW-0408">Iron</keyword>
<feature type="domain" description="Elp3/MiaA/NifB-like radical SAM core" evidence="5">
    <location>
        <begin position="80"/>
        <end position="308"/>
    </location>
</feature>
<dbReference type="SMART" id="SM00729">
    <property type="entry name" value="Elp3"/>
    <property type="match status" value="1"/>
</dbReference>
<dbReference type="OrthoDB" id="9785699at2"/>
<dbReference type="PANTHER" id="PTHR43432">
    <property type="entry name" value="SLR0285 PROTEIN"/>
    <property type="match status" value="1"/>
</dbReference>
<proteinExistence type="predicted"/>
<sequence length="369" mass="42749">MKEKKQESYRVMPRKMAEEDNYQKGRGAQVNTKNRFLKDQHVKEHVEGIDDWTESQEPTRYIEQEAKTLVNKVNSPDVGMWYSMNPYMGCEHGCIYCYARNSHEYWGYSAGLDFERKIVVKTNAPQLLRRFLMDPRWQGVPISLSGNTDCYQPAEQKYRLTRSLLEVCREFNQPVGIISKNGGMVRDIDILKEMAKKKLVSVLVTITSLNEDLRRVMEPRTTTSMQRLKLIQELSQAGVRVGVMMGPMIPGLNEHEMQRIMKAAKEHGATYTAYTFIRLNGSVKLLFHDWLHKNFPDRADKVWHLIEQSHGGQVNDSRWGVRMRGEGDIAEIIAQQYRKYGKLYGMNAEELDLDATSFRRPGAQGRLFD</sequence>
<dbReference type="GO" id="GO:0003824">
    <property type="term" value="F:catalytic activity"/>
    <property type="evidence" value="ECO:0007669"/>
    <property type="project" value="InterPro"/>
</dbReference>
<dbReference type="InterPro" id="IPR006638">
    <property type="entry name" value="Elp3/MiaA/NifB-like_rSAM"/>
</dbReference>
<evidence type="ECO:0000256" key="4">
    <source>
        <dbReference type="SAM" id="MobiDB-lite"/>
    </source>
</evidence>
<dbReference type="SUPFAM" id="SSF102114">
    <property type="entry name" value="Radical SAM enzymes"/>
    <property type="match status" value="1"/>
</dbReference>
<dbReference type="AlphaFoldDB" id="A0A1V9EUK6"/>
<evidence type="ECO:0000256" key="1">
    <source>
        <dbReference type="ARBA" id="ARBA00022723"/>
    </source>
</evidence>
<dbReference type="NCBIfam" id="NF033668">
    <property type="entry name" value="rSAM_PA0069"/>
    <property type="match status" value="1"/>
</dbReference>
<dbReference type="Gene3D" id="3.80.30.30">
    <property type="match status" value="1"/>
</dbReference>
<feature type="region of interest" description="Disordered" evidence="4">
    <location>
        <begin position="1"/>
        <end position="29"/>
    </location>
</feature>
<dbReference type="GO" id="GO:0046872">
    <property type="term" value="F:metal ion binding"/>
    <property type="evidence" value="ECO:0007669"/>
    <property type="project" value="UniProtKB-KW"/>
</dbReference>
<evidence type="ECO:0000313" key="6">
    <source>
        <dbReference type="EMBL" id="OQP49847.1"/>
    </source>
</evidence>
<evidence type="ECO:0000256" key="2">
    <source>
        <dbReference type="ARBA" id="ARBA00023004"/>
    </source>
</evidence>
<dbReference type="STRING" id="550983.A4R26_30445"/>
<dbReference type="Proteomes" id="UP000192276">
    <property type="component" value="Unassembled WGS sequence"/>
</dbReference>
<dbReference type="PANTHER" id="PTHR43432:SF3">
    <property type="entry name" value="SLR0285 PROTEIN"/>
    <property type="match status" value="1"/>
</dbReference>
<organism evidence="6 7">
    <name type="scientific">Niastella populi</name>
    <dbReference type="NCBI Taxonomy" id="550983"/>
    <lineage>
        <taxon>Bacteria</taxon>
        <taxon>Pseudomonadati</taxon>
        <taxon>Bacteroidota</taxon>
        <taxon>Chitinophagia</taxon>
        <taxon>Chitinophagales</taxon>
        <taxon>Chitinophagaceae</taxon>
        <taxon>Niastella</taxon>
    </lineage>
</organism>
<evidence type="ECO:0000259" key="5">
    <source>
        <dbReference type="SMART" id="SM00729"/>
    </source>
</evidence>
<name>A0A1V9EUK6_9BACT</name>
<keyword evidence="3" id="KW-0411">Iron-sulfur</keyword>
<dbReference type="GO" id="GO:0051536">
    <property type="term" value="F:iron-sulfur cluster binding"/>
    <property type="evidence" value="ECO:0007669"/>
    <property type="project" value="UniProtKB-KW"/>
</dbReference>
<dbReference type="SFLD" id="SFLDG01084">
    <property type="entry name" value="Uncharacterised_Radical_SAM_Su"/>
    <property type="match status" value="1"/>
</dbReference>
<dbReference type="RefSeq" id="WP_081170104.1">
    <property type="nucleotide sequence ID" value="NZ_LWBP01000225.1"/>
</dbReference>
<keyword evidence="1" id="KW-0479">Metal-binding</keyword>
<gene>
    <name evidence="6" type="ORF">A4R26_30445</name>
</gene>
<accession>A0A1V9EUK6</accession>
<evidence type="ECO:0000256" key="3">
    <source>
        <dbReference type="ARBA" id="ARBA00023014"/>
    </source>
</evidence>
<dbReference type="SFLD" id="SFLDS00029">
    <property type="entry name" value="Radical_SAM"/>
    <property type="match status" value="1"/>
</dbReference>
<evidence type="ECO:0000313" key="7">
    <source>
        <dbReference type="Proteomes" id="UP000192276"/>
    </source>
</evidence>
<dbReference type="InterPro" id="IPR040086">
    <property type="entry name" value="MJ0683-like"/>
</dbReference>
<keyword evidence="7" id="KW-1185">Reference proteome</keyword>
<reference evidence="7" key="1">
    <citation type="submission" date="2016-04" db="EMBL/GenBank/DDBJ databases">
        <authorList>
            <person name="Chen L."/>
            <person name="Zhuang W."/>
            <person name="Wang G."/>
        </authorList>
    </citation>
    <scope>NUCLEOTIDE SEQUENCE [LARGE SCALE GENOMIC DNA]</scope>
    <source>
        <strain evidence="7">208</strain>
    </source>
</reference>
<dbReference type="EMBL" id="LWBP01000225">
    <property type="protein sequence ID" value="OQP49847.1"/>
    <property type="molecule type" value="Genomic_DNA"/>
</dbReference>
<dbReference type="InterPro" id="IPR058240">
    <property type="entry name" value="rSAM_sf"/>
</dbReference>
<protein>
    <submittedName>
        <fullName evidence="6">Radical SAM protein</fullName>
    </submittedName>
</protein>
<comment type="caution">
    <text evidence="6">The sequence shown here is derived from an EMBL/GenBank/DDBJ whole genome shotgun (WGS) entry which is preliminary data.</text>
</comment>
<dbReference type="InterPro" id="IPR007197">
    <property type="entry name" value="rSAM"/>
</dbReference>
<dbReference type="CDD" id="cd01335">
    <property type="entry name" value="Radical_SAM"/>
    <property type="match status" value="1"/>
</dbReference>
<dbReference type="Pfam" id="PF04055">
    <property type="entry name" value="Radical_SAM"/>
    <property type="match status" value="1"/>
</dbReference>